<dbReference type="Gene3D" id="3.40.710.10">
    <property type="entry name" value="DD-peptidase/beta-lactamase superfamily"/>
    <property type="match status" value="2"/>
</dbReference>
<dbReference type="EMBL" id="CADCTV010000507">
    <property type="protein sequence ID" value="CAA9336588.1"/>
    <property type="molecule type" value="Genomic_DNA"/>
</dbReference>
<reference evidence="4" key="1">
    <citation type="submission" date="2020-02" db="EMBL/GenBank/DDBJ databases">
        <authorList>
            <person name="Meier V. D."/>
        </authorList>
    </citation>
    <scope>NUCLEOTIDE SEQUENCE</scope>
    <source>
        <strain evidence="4">AVDCRST_MAG89</strain>
    </source>
</reference>
<protein>
    <submittedName>
        <fullName evidence="4">D-alanyl-D-alanine carboxypeptidase</fullName>
        <ecNumber evidence="4">3.4.16.4</ecNumber>
    </submittedName>
</protein>
<dbReference type="InterPro" id="IPR000667">
    <property type="entry name" value="Peptidase_S13"/>
</dbReference>
<evidence type="ECO:0000313" key="4">
    <source>
        <dbReference type="EMBL" id="CAA9336588.1"/>
    </source>
</evidence>
<accession>A0A6J4LM88</accession>
<evidence type="ECO:0000256" key="2">
    <source>
        <dbReference type="ARBA" id="ARBA00022801"/>
    </source>
</evidence>
<organism evidence="4">
    <name type="scientific">uncultured Gemmatimonadota bacterium</name>
    <dbReference type="NCBI Taxonomy" id="203437"/>
    <lineage>
        <taxon>Bacteria</taxon>
        <taxon>Pseudomonadati</taxon>
        <taxon>Gemmatimonadota</taxon>
        <taxon>environmental samples</taxon>
    </lineage>
</organism>
<feature type="non-terminal residue" evidence="4">
    <location>
        <position position="495"/>
    </location>
</feature>
<keyword evidence="4" id="KW-0645">Protease</keyword>
<dbReference type="SUPFAM" id="SSF56601">
    <property type="entry name" value="beta-lactamase/transpeptidase-like"/>
    <property type="match status" value="1"/>
</dbReference>
<name>A0A6J4LM88_9BACT</name>
<keyword evidence="2 4" id="KW-0378">Hydrolase</keyword>
<evidence type="ECO:0000256" key="1">
    <source>
        <dbReference type="ARBA" id="ARBA00006096"/>
    </source>
</evidence>
<dbReference type="NCBIfam" id="TIGR00666">
    <property type="entry name" value="PBP4"/>
    <property type="match status" value="1"/>
</dbReference>
<dbReference type="GO" id="GO:0000270">
    <property type="term" value="P:peptidoglycan metabolic process"/>
    <property type="evidence" value="ECO:0007669"/>
    <property type="project" value="TreeGrafter"/>
</dbReference>
<gene>
    <name evidence="4" type="ORF">AVDCRST_MAG89-2419</name>
</gene>
<dbReference type="PANTHER" id="PTHR30023">
    <property type="entry name" value="D-ALANYL-D-ALANINE CARBOXYPEPTIDASE"/>
    <property type="match status" value="1"/>
</dbReference>
<keyword evidence="3" id="KW-0732">Signal</keyword>
<keyword evidence="4" id="KW-0121">Carboxypeptidase</keyword>
<dbReference type="AlphaFoldDB" id="A0A6J4LM88"/>
<feature type="signal peptide" evidence="3">
    <location>
        <begin position="1"/>
        <end position="27"/>
    </location>
</feature>
<dbReference type="PRINTS" id="PR00922">
    <property type="entry name" value="DADACBPTASE3"/>
</dbReference>
<dbReference type="PANTHER" id="PTHR30023:SF0">
    <property type="entry name" value="PENICILLIN-SENSITIVE CARBOXYPEPTIDASE A"/>
    <property type="match status" value="1"/>
</dbReference>
<evidence type="ECO:0000256" key="3">
    <source>
        <dbReference type="SAM" id="SignalP"/>
    </source>
</evidence>
<dbReference type="GO" id="GO:0009002">
    <property type="term" value="F:serine-type D-Ala-D-Ala carboxypeptidase activity"/>
    <property type="evidence" value="ECO:0007669"/>
    <property type="project" value="UniProtKB-EC"/>
</dbReference>
<dbReference type="InterPro" id="IPR012338">
    <property type="entry name" value="Beta-lactam/transpept-like"/>
</dbReference>
<comment type="similarity">
    <text evidence="1">Belongs to the peptidase S13 family.</text>
</comment>
<sequence>MKPIRRSIPVVLAVLAAAGAPARPALAPVPAAGPPVVRTHTPIAVALDSIFDDTLFANAHWGVLVKSMRTGETVYARNAGRMFVPASNMKIVTAAAALEALGPEYRYRTRVAAAGPVSGGVLRGDLVVLGGGDPSISEHMMGDVRTVFRAWADSLRARGVTRVTGSVVGNDDVFDDVPYGRGWAWDDMDAPYSAEVGGLMMNEGFVTVRAEPAGGPAARVTVRPAAGGWVDVTGTVAVGAADSQATFRVVRADEGGGLTVSGSIPADTAFVEESIAIRNNTAFFAAALRQALVEAGIRVDGGAYDADQRDGAAPTHTVLFTHTSPPMAEILAAFMKPSQNQIGEVLLKTLGAELRGTGSARAGVAVVDSLARAWGMPPRLLAQADGSGLSRYNLVAPAFLVALLERESRSPHAQVFTASLPVAGRDGTLSSRMRGTPAEANLRAKTGTLSGVRALSGYFTTAAGEPMVFSILSNHHTVSSRDVDRVAEAAIMRLI</sequence>
<dbReference type="Pfam" id="PF02113">
    <property type="entry name" value="Peptidase_S13"/>
    <property type="match status" value="1"/>
</dbReference>
<dbReference type="Gene3D" id="3.50.80.20">
    <property type="entry name" value="D-Ala-D-Ala carboxypeptidase C, peptidase S13"/>
    <property type="match status" value="1"/>
</dbReference>
<dbReference type="GO" id="GO:0006508">
    <property type="term" value="P:proteolysis"/>
    <property type="evidence" value="ECO:0007669"/>
    <property type="project" value="InterPro"/>
</dbReference>
<dbReference type="EC" id="3.4.16.4" evidence="4"/>
<proteinExistence type="inferred from homology"/>
<feature type="chain" id="PRO_5026815118" evidence="3">
    <location>
        <begin position="28"/>
        <end position="495"/>
    </location>
</feature>